<keyword evidence="1" id="KW-0687">Ribonucleoprotein</keyword>
<accession>A0ABV2PPA1</accession>
<name>A0ABV2PPA1_9BACI</name>
<sequence length="68" mass="7178">MENNLNICKACGNDSFATGQLGHSSFTTDSNVRPIGSLIASGSPLILSFCKNCGEVTSLKVAKPEKFK</sequence>
<gene>
    <name evidence="1" type="ORF">ABIA69_003972</name>
</gene>
<dbReference type="RefSeq" id="WP_107926532.1">
    <property type="nucleotide sequence ID" value="NZ_JBEPSB010000024.1"/>
</dbReference>
<protein>
    <submittedName>
        <fullName evidence="1">Ribosomal protein L32</fullName>
    </submittedName>
</protein>
<reference evidence="1 2" key="1">
    <citation type="submission" date="2024-06" db="EMBL/GenBank/DDBJ databases">
        <title>Sorghum-associated microbial communities from plants grown in Nebraska, USA.</title>
        <authorList>
            <person name="Schachtman D."/>
        </authorList>
    </citation>
    <scope>NUCLEOTIDE SEQUENCE [LARGE SCALE GENOMIC DNA]</scope>
    <source>
        <strain evidence="1 2">736</strain>
    </source>
</reference>
<dbReference type="EMBL" id="JBEPSB010000024">
    <property type="protein sequence ID" value="MET4562781.1"/>
    <property type="molecule type" value="Genomic_DNA"/>
</dbReference>
<dbReference type="GO" id="GO:0005840">
    <property type="term" value="C:ribosome"/>
    <property type="evidence" value="ECO:0007669"/>
    <property type="project" value="UniProtKB-KW"/>
</dbReference>
<keyword evidence="1" id="KW-0689">Ribosomal protein</keyword>
<keyword evidence="2" id="KW-1185">Reference proteome</keyword>
<evidence type="ECO:0000313" key="1">
    <source>
        <dbReference type="EMBL" id="MET4562781.1"/>
    </source>
</evidence>
<comment type="caution">
    <text evidence="1">The sequence shown here is derived from an EMBL/GenBank/DDBJ whole genome shotgun (WGS) entry which is preliminary data.</text>
</comment>
<evidence type="ECO:0000313" key="2">
    <source>
        <dbReference type="Proteomes" id="UP001549363"/>
    </source>
</evidence>
<proteinExistence type="predicted"/>
<dbReference type="Proteomes" id="UP001549363">
    <property type="component" value="Unassembled WGS sequence"/>
</dbReference>
<organism evidence="1 2">
    <name type="scientific">Lysinibacillus parviboronicapiens</name>
    <dbReference type="NCBI Taxonomy" id="436516"/>
    <lineage>
        <taxon>Bacteria</taxon>
        <taxon>Bacillati</taxon>
        <taxon>Bacillota</taxon>
        <taxon>Bacilli</taxon>
        <taxon>Bacillales</taxon>
        <taxon>Bacillaceae</taxon>
        <taxon>Lysinibacillus</taxon>
    </lineage>
</organism>